<evidence type="ECO:0000256" key="2">
    <source>
        <dbReference type="SAM" id="Phobius"/>
    </source>
</evidence>
<gene>
    <name evidence="3" type="ORF">WG925_07200</name>
</gene>
<dbReference type="RefSeq" id="WP_346864567.1">
    <property type="nucleotide sequence ID" value="NZ_JBBPIX010000003.1"/>
</dbReference>
<feature type="region of interest" description="Disordered" evidence="1">
    <location>
        <begin position="1"/>
        <end position="29"/>
    </location>
</feature>
<protein>
    <recommendedName>
        <fullName evidence="5">Anti-sigma-M factor RsmA</fullName>
    </recommendedName>
</protein>
<keyword evidence="2" id="KW-1133">Transmembrane helix</keyword>
<name>A0ABU9AAT9_PSEA5</name>
<keyword evidence="4" id="KW-1185">Reference proteome</keyword>
<reference evidence="3 4" key="1">
    <citation type="submission" date="2024-03" db="EMBL/GenBank/DDBJ databases">
        <title>Draft genome sequence of Pseudonocardia carboxydivorans JCM 14827.</title>
        <authorList>
            <person name="Duangmal K."/>
        </authorList>
    </citation>
    <scope>NUCLEOTIDE SEQUENCE [LARGE SCALE GENOMIC DNA]</scope>
    <source>
        <strain evidence="3 4">JCM 14827</strain>
    </source>
</reference>
<dbReference type="EMBL" id="JBBPIX010000003">
    <property type="protein sequence ID" value="MEK6463520.1"/>
    <property type="molecule type" value="Genomic_DNA"/>
</dbReference>
<feature type="transmembrane region" description="Helical" evidence="2">
    <location>
        <begin position="95"/>
        <end position="114"/>
    </location>
</feature>
<evidence type="ECO:0008006" key="5">
    <source>
        <dbReference type="Google" id="ProtNLM"/>
    </source>
</evidence>
<organism evidence="3 4">
    <name type="scientific">Pseudonocardia alni subsp. carboxydivorans</name>
    <dbReference type="NCBI Taxonomy" id="415010"/>
    <lineage>
        <taxon>Bacteria</taxon>
        <taxon>Bacillati</taxon>
        <taxon>Actinomycetota</taxon>
        <taxon>Actinomycetes</taxon>
        <taxon>Pseudonocardiales</taxon>
        <taxon>Pseudonocardiaceae</taxon>
        <taxon>Pseudonocardia</taxon>
    </lineage>
</organism>
<accession>A0ABU9AAT9</accession>
<proteinExistence type="predicted"/>
<comment type="caution">
    <text evidence="3">The sequence shown here is derived from an EMBL/GenBank/DDBJ whole genome shotgun (WGS) entry which is preliminary data.</text>
</comment>
<keyword evidence="2" id="KW-0472">Membrane</keyword>
<dbReference type="Proteomes" id="UP001367513">
    <property type="component" value="Unassembled WGS sequence"/>
</dbReference>
<keyword evidence="2" id="KW-0812">Transmembrane</keyword>
<feature type="region of interest" description="Disordered" evidence="1">
    <location>
        <begin position="67"/>
        <end position="90"/>
    </location>
</feature>
<evidence type="ECO:0000313" key="4">
    <source>
        <dbReference type="Proteomes" id="UP001367513"/>
    </source>
</evidence>
<evidence type="ECO:0000256" key="1">
    <source>
        <dbReference type="SAM" id="MobiDB-lite"/>
    </source>
</evidence>
<evidence type="ECO:0000313" key="3">
    <source>
        <dbReference type="EMBL" id="MEK6463520.1"/>
    </source>
</evidence>
<sequence>MSSSHRSDDNSSEITRQYDDNHSSPALCHPDEELFVGVGARMARELGPVAMPDDVAARMRARLAAEMARAAPGPERGEAPAAGGPPPGRRTPWRALAVAAAALVVAGVGLAALVPTAPVVVPVAGTAPEELRSAAAGAAVPVGALDDPARVRACLAAAGDPRPDAPFLTARPHSVDGHPAVLLVLGGPERGRYRLVAVPPDCGPGTARVLAETTTG</sequence>
<feature type="compositionally biased region" description="Low complexity" evidence="1">
    <location>
        <begin position="67"/>
        <end position="82"/>
    </location>
</feature>